<dbReference type="PROSITE" id="PS51007">
    <property type="entry name" value="CYTC"/>
    <property type="match status" value="1"/>
</dbReference>
<dbReference type="InterPro" id="IPR009056">
    <property type="entry name" value="Cyt_c-like_dom"/>
</dbReference>
<dbReference type="GO" id="GO:0004130">
    <property type="term" value="F:cytochrome-c peroxidase activity"/>
    <property type="evidence" value="ECO:0007669"/>
    <property type="project" value="TreeGrafter"/>
</dbReference>
<dbReference type="PIRSF" id="PIRSF028099">
    <property type="entry name" value="DUF1111"/>
    <property type="match status" value="1"/>
</dbReference>
<dbReference type="GO" id="GO:0046872">
    <property type="term" value="F:metal ion binding"/>
    <property type="evidence" value="ECO:0007669"/>
    <property type="project" value="UniProtKB-KW"/>
</dbReference>
<dbReference type="PANTHER" id="PTHR30600:SF4">
    <property type="entry name" value="CYTOCHROME C DOMAIN-CONTAINING PROTEIN"/>
    <property type="match status" value="1"/>
</dbReference>
<dbReference type="Proteomes" id="UP000826300">
    <property type="component" value="Chromosome"/>
</dbReference>
<dbReference type="InterPro" id="IPR036909">
    <property type="entry name" value="Cyt_c-like_dom_sf"/>
</dbReference>
<keyword evidence="7" id="KW-1185">Reference proteome</keyword>
<feature type="domain" description="Cytochrome c" evidence="5">
    <location>
        <begin position="371"/>
        <end position="504"/>
    </location>
</feature>
<accession>A0A8G1A0B9</accession>
<evidence type="ECO:0000313" key="6">
    <source>
        <dbReference type="EMBL" id="QYZ71949.1"/>
    </source>
</evidence>
<keyword evidence="2 4" id="KW-0479">Metal-binding</keyword>
<dbReference type="SUPFAM" id="SSF46626">
    <property type="entry name" value="Cytochrome c"/>
    <property type="match status" value="1"/>
</dbReference>
<dbReference type="PANTHER" id="PTHR30600">
    <property type="entry name" value="CYTOCHROME C PEROXIDASE-RELATED"/>
    <property type="match status" value="1"/>
</dbReference>
<sequence>MGSLILGLPALAQDPAAGMAEPYRDAIPRSAAEVQRIAAVAAPTGTFSAAEPFEAMPGGAATGPAVQDMNAFSHPSANLAGPKEMDFHLGNALFRKLWVASPASTLGSDGLGPLYNARSCENCHLRDGRGHPPEGPEDGRVSMVMRLSIPGVAGSGPEAIAGWLATLNEPVYGGQLQDFAAPGQAAEGRWSVSYRDVPVTLADGTVVTLRAPDYTLSDLAFGPLAEGAMLSPRVAPPMIGLGLLEAIPAADILAHADPEDTDGDGISGRPAVVMSPETGAAMLGRFGWKGGAASLRDQTAAAFAMDMGLSTDLHPAPWGDCTEAQAACRAAPDGQEPGIRDGLEVDRESLDLVTFYARNLAVPGRADAGEAEVLRGKAAFYGAGCPACHVPKFVTARLDGEPERSFQLIWPYSDLLLHDMGPGLADNRPEGRATGQEWRTPPLWGLGSTAAVGDGTATYLHDGRARDLSEAILWHGGEASAARDAFAAMPAPDRQALITFLESL</sequence>
<dbReference type="InterPro" id="IPR051395">
    <property type="entry name" value="Cytochrome_c_Peroxidase/MauG"/>
</dbReference>
<reference evidence="6" key="1">
    <citation type="submission" date="2021-02" db="EMBL/GenBank/DDBJ databases">
        <title>Rhodobacter shimadae sp. nov., an aerobic anoxygenic phototrophic bacterium isolated from a hot spring.</title>
        <authorList>
            <person name="Muramatsu S."/>
            <person name="Haruta S."/>
            <person name="Hirose S."/>
            <person name="Hanada S."/>
        </authorList>
    </citation>
    <scope>NUCLEOTIDE SEQUENCE</scope>
    <source>
        <strain evidence="6">N10</strain>
    </source>
</reference>
<dbReference type="GO" id="GO:0009055">
    <property type="term" value="F:electron transfer activity"/>
    <property type="evidence" value="ECO:0007669"/>
    <property type="project" value="InterPro"/>
</dbReference>
<dbReference type="GO" id="GO:0020037">
    <property type="term" value="F:heme binding"/>
    <property type="evidence" value="ECO:0007669"/>
    <property type="project" value="InterPro"/>
</dbReference>
<keyword evidence="3 4" id="KW-0408">Iron</keyword>
<dbReference type="EMBL" id="CP069370">
    <property type="protein sequence ID" value="QYZ71949.1"/>
    <property type="molecule type" value="Genomic_DNA"/>
</dbReference>
<evidence type="ECO:0000259" key="5">
    <source>
        <dbReference type="PROSITE" id="PS51007"/>
    </source>
</evidence>
<dbReference type="InterPro" id="IPR010538">
    <property type="entry name" value="DHOR"/>
</dbReference>
<evidence type="ECO:0000313" key="7">
    <source>
        <dbReference type="Proteomes" id="UP000826300"/>
    </source>
</evidence>
<evidence type="ECO:0000256" key="4">
    <source>
        <dbReference type="PROSITE-ProRule" id="PRU00433"/>
    </source>
</evidence>
<organism evidence="6 7">
    <name type="scientific">Neotabrizicola shimadae</name>
    <dbReference type="NCBI Taxonomy" id="2807096"/>
    <lineage>
        <taxon>Bacteria</taxon>
        <taxon>Pseudomonadati</taxon>
        <taxon>Pseudomonadota</taxon>
        <taxon>Alphaproteobacteria</taxon>
        <taxon>Rhodobacterales</taxon>
        <taxon>Paracoccaceae</taxon>
        <taxon>Neotabrizicola</taxon>
    </lineage>
</organism>
<proteinExistence type="predicted"/>
<dbReference type="KEGG" id="nsm:JO391_11825"/>
<keyword evidence="1 4" id="KW-0349">Heme</keyword>
<evidence type="ECO:0000256" key="1">
    <source>
        <dbReference type="ARBA" id="ARBA00022617"/>
    </source>
</evidence>
<evidence type="ECO:0000256" key="3">
    <source>
        <dbReference type="ARBA" id="ARBA00023004"/>
    </source>
</evidence>
<gene>
    <name evidence="6" type="ORF">JO391_11825</name>
</gene>
<protein>
    <submittedName>
        <fullName evidence="6">Thiol oxidoreductase</fullName>
    </submittedName>
</protein>
<dbReference type="AlphaFoldDB" id="A0A8G1A0B9"/>
<dbReference type="Pfam" id="PF06537">
    <property type="entry name" value="DHOR"/>
    <property type="match status" value="1"/>
</dbReference>
<name>A0A8G1A0B9_9RHOB</name>
<dbReference type="Gene3D" id="1.10.760.10">
    <property type="entry name" value="Cytochrome c-like domain"/>
    <property type="match status" value="1"/>
</dbReference>
<evidence type="ECO:0000256" key="2">
    <source>
        <dbReference type="ARBA" id="ARBA00022723"/>
    </source>
</evidence>